<evidence type="ECO:0000313" key="2">
    <source>
        <dbReference type="EMBL" id="KAG7583925.1"/>
    </source>
</evidence>
<evidence type="ECO:0000313" key="3">
    <source>
        <dbReference type="Proteomes" id="UP000694251"/>
    </source>
</evidence>
<keyword evidence="1" id="KW-1133">Transmembrane helix</keyword>
<organism evidence="2 3">
    <name type="scientific">Arabidopsis suecica</name>
    <name type="common">Swedish thale-cress</name>
    <name type="synonym">Cardaminopsis suecica</name>
    <dbReference type="NCBI Taxonomy" id="45249"/>
    <lineage>
        <taxon>Eukaryota</taxon>
        <taxon>Viridiplantae</taxon>
        <taxon>Streptophyta</taxon>
        <taxon>Embryophyta</taxon>
        <taxon>Tracheophyta</taxon>
        <taxon>Spermatophyta</taxon>
        <taxon>Magnoliopsida</taxon>
        <taxon>eudicotyledons</taxon>
        <taxon>Gunneridae</taxon>
        <taxon>Pentapetalae</taxon>
        <taxon>rosids</taxon>
        <taxon>malvids</taxon>
        <taxon>Brassicales</taxon>
        <taxon>Brassicaceae</taxon>
        <taxon>Camelineae</taxon>
        <taxon>Arabidopsis</taxon>
    </lineage>
</organism>
<comment type="caution">
    <text evidence="2">The sequence shown here is derived from an EMBL/GenBank/DDBJ whole genome shotgun (WGS) entry which is preliminary data.</text>
</comment>
<evidence type="ECO:0000256" key="1">
    <source>
        <dbReference type="SAM" id="Phobius"/>
    </source>
</evidence>
<evidence type="ECO:0008006" key="4">
    <source>
        <dbReference type="Google" id="ProtNLM"/>
    </source>
</evidence>
<keyword evidence="3" id="KW-1185">Reference proteome</keyword>
<proteinExistence type="predicted"/>
<gene>
    <name evidence="2" type="ORF">ISN44_As08g034210</name>
</gene>
<dbReference type="OrthoDB" id="4062651at2759"/>
<reference evidence="2 3" key="1">
    <citation type="submission" date="2020-12" db="EMBL/GenBank/DDBJ databases">
        <title>Concerted genomic and epigenomic changes stabilize Arabidopsis allopolyploids.</title>
        <authorList>
            <person name="Chen Z."/>
        </authorList>
    </citation>
    <scope>NUCLEOTIDE SEQUENCE [LARGE SCALE GENOMIC DNA]</scope>
    <source>
        <strain evidence="2">As9502</strain>
        <tissue evidence="2">Leaf</tissue>
    </source>
</reference>
<keyword evidence="1" id="KW-0812">Transmembrane</keyword>
<feature type="transmembrane region" description="Helical" evidence="1">
    <location>
        <begin position="12"/>
        <end position="30"/>
    </location>
</feature>
<name>A0A8T2BAX9_ARASU</name>
<accession>A0A8T2BAX9</accession>
<protein>
    <recommendedName>
        <fullName evidence="4">EGF-like domain-containing protein</fullName>
    </recommendedName>
</protein>
<feature type="transmembrane region" description="Helical" evidence="1">
    <location>
        <begin position="113"/>
        <end position="135"/>
    </location>
</feature>
<dbReference type="AlphaFoldDB" id="A0A8T2BAX9"/>
<feature type="non-terminal residue" evidence="2">
    <location>
        <position position="1"/>
    </location>
</feature>
<sequence length="159" mass="17543">SNLRQSPCRLLISSIAFEFVGMNASIALLLERVQLSWWLKGDCRNVTCSKNAVCTQVDTPGGNSGHRCSCLEGHHGDGFIHPCRKGNPILCGLPTNGSCSYIEDEDSAFDMVVFFWSLTVAYVTVFAGFLVLLSFESPPRQAWLSLVDNFIYVARRAFG</sequence>
<dbReference type="EMBL" id="JAEFBJ010000008">
    <property type="protein sequence ID" value="KAG7583925.1"/>
    <property type="molecule type" value="Genomic_DNA"/>
</dbReference>
<keyword evidence="1" id="KW-0472">Membrane</keyword>
<dbReference type="Proteomes" id="UP000694251">
    <property type="component" value="Chromosome 8"/>
</dbReference>